<organism evidence="2 3">
    <name type="scientific">Willisornis vidua</name>
    <name type="common">Xingu scale-backed antbird</name>
    <dbReference type="NCBI Taxonomy" id="1566151"/>
    <lineage>
        <taxon>Eukaryota</taxon>
        <taxon>Metazoa</taxon>
        <taxon>Chordata</taxon>
        <taxon>Craniata</taxon>
        <taxon>Vertebrata</taxon>
        <taxon>Euteleostomi</taxon>
        <taxon>Archelosauria</taxon>
        <taxon>Archosauria</taxon>
        <taxon>Dinosauria</taxon>
        <taxon>Saurischia</taxon>
        <taxon>Theropoda</taxon>
        <taxon>Coelurosauria</taxon>
        <taxon>Aves</taxon>
        <taxon>Neognathae</taxon>
        <taxon>Neoaves</taxon>
        <taxon>Telluraves</taxon>
        <taxon>Australaves</taxon>
        <taxon>Passeriformes</taxon>
        <taxon>Thamnophilidae</taxon>
        <taxon>Willisornis</taxon>
    </lineage>
</organism>
<evidence type="ECO:0000313" key="3">
    <source>
        <dbReference type="Proteomes" id="UP001145742"/>
    </source>
</evidence>
<accession>A0ABQ9CLD2</accession>
<protein>
    <submittedName>
        <fullName evidence="2">Uncharacterized protein</fullName>
    </submittedName>
</protein>
<evidence type="ECO:0000313" key="2">
    <source>
        <dbReference type="EMBL" id="KAJ7404784.1"/>
    </source>
</evidence>
<dbReference type="Proteomes" id="UP001145742">
    <property type="component" value="Unassembled WGS sequence"/>
</dbReference>
<gene>
    <name evidence="2" type="ORF">WISP_143473</name>
</gene>
<comment type="caution">
    <text evidence="2">The sequence shown here is derived from an EMBL/GenBank/DDBJ whole genome shotgun (WGS) entry which is preliminary data.</text>
</comment>
<dbReference type="PRINTS" id="PR01345">
    <property type="entry name" value="CERVTRCPTASE"/>
</dbReference>
<feature type="region of interest" description="Disordered" evidence="1">
    <location>
        <begin position="1"/>
        <end position="29"/>
    </location>
</feature>
<evidence type="ECO:0000256" key="1">
    <source>
        <dbReference type="SAM" id="MobiDB-lite"/>
    </source>
</evidence>
<name>A0ABQ9CLD2_9PASS</name>
<dbReference type="EMBL" id="WHWB01034750">
    <property type="protein sequence ID" value="KAJ7404784.1"/>
    <property type="molecule type" value="Genomic_DNA"/>
</dbReference>
<proteinExistence type="predicted"/>
<reference evidence="2" key="1">
    <citation type="submission" date="2019-10" db="EMBL/GenBank/DDBJ databases">
        <authorList>
            <person name="Soares A.E.R."/>
            <person name="Aleixo A."/>
            <person name="Schneider P."/>
            <person name="Miyaki C.Y."/>
            <person name="Schneider M.P."/>
            <person name="Mello C."/>
            <person name="Vasconcelos A.T.R."/>
        </authorList>
    </citation>
    <scope>NUCLEOTIDE SEQUENCE</scope>
    <source>
        <tissue evidence="2">Muscle</tissue>
    </source>
</reference>
<dbReference type="PANTHER" id="PTHR33332">
    <property type="entry name" value="REVERSE TRANSCRIPTASE DOMAIN-CONTAINING PROTEIN"/>
    <property type="match status" value="1"/>
</dbReference>
<sequence>MTQNHDNSAEYCKAHGDPNHKQRLGRHRIESSRKEKDLGVLVDKKINMSQQYAVAAQKANCVLICIQSSVASRSRRVILSLYSALVRDHLEYCNQLWAPQRRKDVNLLEQVQRRAIMKSRVMKYFYCDDRLRELELFSVKKRRLLERTYSNFPVPKSILGAVPFNIFLNDPGYRMEWTLKNFTDNMKVGVAQMPGGWTIIQKGFDRLQKGTDRNLRQFEKGKIEVLHPERNNPMNQYTPGD</sequence>
<keyword evidence="3" id="KW-1185">Reference proteome</keyword>